<comment type="subcellular location">
    <subcellularLocation>
        <location evidence="2">Cell membrane</location>
        <topology evidence="2">Lipid-anchor</topology>
    </subcellularLocation>
</comment>
<proteinExistence type="inferred from homology"/>
<feature type="signal peptide" evidence="2">
    <location>
        <begin position="1"/>
        <end position="22"/>
    </location>
</feature>
<evidence type="ECO:0000256" key="2">
    <source>
        <dbReference type="RuleBase" id="RU362097"/>
    </source>
</evidence>
<evidence type="ECO:0000256" key="1">
    <source>
        <dbReference type="ARBA" id="ARBA00007613"/>
    </source>
</evidence>
<reference evidence="3 4" key="1">
    <citation type="submission" date="2021-02" db="EMBL/GenBank/DDBJ databases">
        <title>Niveibacterium changnyeongensis HC41.</title>
        <authorList>
            <person name="Kang M."/>
        </authorList>
    </citation>
    <scope>NUCLEOTIDE SEQUENCE [LARGE SCALE GENOMIC DNA]</scope>
    <source>
        <strain evidence="3 4">HC41</strain>
    </source>
</reference>
<dbReference type="Gene3D" id="1.20.1600.10">
    <property type="entry name" value="Outer membrane efflux proteins (OEP)"/>
    <property type="match status" value="1"/>
</dbReference>
<dbReference type="RefSeq" id="WP_172203938.1">
    <property type="nucleotide sequence ID" value="NZ_CP071060.1"/>
</dbReference>
<keyword evidence="4" id="KW-1185">Reference proteome</keyword>
<keyword evidence="2" id="KW-0732">Signal</keyword>
<accession>A0ABX7M976</accession>
<dbReference type="Pfam" id="PF02321">
    <property type="entry name" value="OEP"/>
    <property type="match status" value="2"/>
</dbReference>
<dbReference type="InterPro" id="IPR003423">
    <property type="entry name" value="OMP_efflux"/>
</dbReference>
<comment type="similarity">
    <text evidence="1 2">Belongs to the outer membrane factor (OMF) (TC 1.B.17) family.</text>
</comment>
<dbReference type="PANTHER" id="PTHR30203:SF33">
    <property type="entry name" value="BLR4455 PROTEIN"/>
    <property type="match status" value="1"/>
</dbReference>
<name>A0ABX7M976_9RHOO</name>
<keyword evidence="2" id="KW-1134">Transmembrane beta strand</keyword>
<feature type="chain" id="PRO_5045012369" evidence="2">
    <location>
        <begin position="23"/>
        <end position="474"/>
    </location>
</feature>
<dbReference type="InterPro" id="IPR010131">
    <property type="entry name" value="MdtP/NodT-like"/>
</dbReference>
<sequence>MSKKLQRSVLSLTLASMLGGCALFHSETKPALQPYERWRSENPAPSASDVDAELAHDFWTAFDDPTLNQLMDLAFVANPDVRIAAANVENYRARVTATGADRFPQLGLGAQAARGKGGDFPPKPANAFSVGLNLTWEIDLWGRLARATDAARADLLAQREVQRGVWLSLASSVAQGYFTLRQLDSQLEISRSTLALRKTSLDLFQLRFDGGVISEVELAQVRSEYEQAVSAVPQIEAAIGKAENALSVLLGRNPGPIERGKALADLRDPDVPAGLPSQLLTRRPDIRSAEAQLAAADARVDAARLAWFPSISLTGLFGVASGDLSALFNDGNQVWSGVAGLTQPIFDAGRIGASVDSARATREALVAQYQKTVQNAFREVDDALVSRVKLREQLAASTRQVEALTRYAELAKLRYENGYTSYLEVIDADRALFSADLNRIATQSAVLGASLELYRALGGAWMDKRIEAQAKPAG</sequence>
<keyword evidence="2" id="KW-0812">Transmembrane</keyword>
<protein>
    <submittedName>
        <fullName evidence="3">Efflux transporter outer membrane subunit</fullName>
    </submittedName>
</protein>
<dbReference type="PANTHER" id="PTHR30203">
    <property type="entry name" value="OUTER MEMBRANE CATION EFFLUX PROTEIN"/>
    <property type="match status" value="1"/>
</dbReference>
<keyword evidence="2" id="KW-0449">Lipoprotein</keyword>
<keyword evidence="2" id="KW-0472">Membrane</keyword>
<dbReference type="NCBIfam" id="TIGR01845">
    <property type="entry name" value="outer_NodT"/>
    <property type="match status" value="1"/>
</dbReference>
<dbReference type="SUPFAM" id="SSF56954">
    <property type="entry name" value="Outer membrane efflux proteins (OEP)"/>
    <property type="match status" value="1"/>
</dbReference>
<evidence type="ECO:0000313" key="3">
    <source>
        <dbReference type="EMBL" id="QSI78282.1"/>
    </source>
</evidence>
<dbReference type="EMBL" id="CP071060">
    <property type="protein sequence ID" value="QSI78282.1"/>
    <property type="molecule type" value="Genomic_DNA"/>
</dbReference>
<dbReference type="Gene3D" id="2.20.200.10">
    <property type="entry name" value="Outer membrane efflux proteins (OEP)"/>
    <property type="match status" value="1"/>
</dbReference>
<dbReference type="PROSITE" id="PS51257">
    <property type="entry name" value="PROKAR_LIPOPROTEIN"/>
    <property type="match status" value="1"/>
</dbReference>
<gene>
    <name evidence="3" type="ORF">JY500_06525</name>
</gene>
<evidence type="ECO:0000313" key="4">
    <source>
        <dbReference type="Proteomes" id="UP000663570"/>
    </source>
</evidence>
<keyword evidence="2" id="KW-0564">Palmitate</keyword>
<organism evidence="3 4">
    <name type="scientific">Niveibacterium microcysteis</name>
    <dbReference type="NCBI Taxonomy" id="2811415"/>
    <lineage>
        <taxon>Bacteria</taxon>
        <taxon>Pseudomonadati</taxon>
        <taxon>Pseudomonadota</taxon>
        <taxon>Betaproteobacteria</taxon>
        <taxon>Rhodocyclales</taxon>
        <taxon>Rhodocyclaceae</taxon>
        <taxon>Niveibacterium</taxon>
    </lineage>
</organism>
<dbReference type="Proteomes" id="UP000663570">
    <property type="component" value="Chromosome"/>
</dbReference>